<dbReference type="PANTHER" id="PTHR48053">
    <property type="entry name" value="LEUCINE RICH REPEAT FAMILY PROTEIN, EXPRESSED"/>
    <property type="match status" value="1"/>
</dbReference>
<dbReference type="InterPro" id="IPR001611">
    <property type="entry name" value="Leu-rich_rpt"/>
</dbReference>
<evidence type="ECO:0000256" key="9">
    <source>
        <dbReference type="ARBA" id="ARBA00023170"/>
    </source>
</evidence>
<keyword evidence="6" id="KW-0677">Repeat</keyword>
<dbReference type="PROSITE" id="PS51450">
    <property type="entry name" value="LRR"/>
    <property type="match status" value="1"/>
</dbReference>
<evidence type="ECO:0000256" key="10">
    <source>
        <dbReference type="ARBA" id="ARBA00023180"/>
    </source>
</evidence>
<evidence type="ECO:0000256" key="2">
    <source>
        <dbReference type="ARBA" id="ARBA00009592"/>
    </source>
</evidence>
<accession>A0AAE0CNC9</accession>
<keyword evidence="8" id="KW-0472">Membrane</keyword>
<dbReference type="AlphaFoldDB" id="A0AAE0CNC9"/>
<dbReference type="Pfam" id="PF00560">
    <property type="entry name" value="LRR_1"/>
    <property type="match status" value="2"/>
</dbReference>
<proteinExistence type="inferred from homology"/>
<comment type="subcellular location">
    <subcellularLocation>
        <location evidence="1">Membrane</location>
        <topology evidence="1">Single-pass type I membrane protein</topology>
    </subcellularLocation>
</comment>
<dbReference type="PRINTS" id="PR00019">
    <property type="entry name" value="LEURICHRPT"/>
</dbReference>
<keyword evidence="10" id="KW-0325">Glycoprotein</keyword>
<keyword evidence="9" id="KW-0675">Receptor</keyword>
<name>A0AAE0CNC9_9ROSI</name>
<keyword evidence="12" id="KW-1185">Reference proteome</keyword>
<comment type="caution">
    <text evidence="11">The sequence shown here is derived from an EMBL/GenBank/DDBJ whole genome shotgun (WGS) entry which is preliminary data.</text>
</comment>
<evidence type="ECO:0000256" key="7">
    <source>
        <dbReference type="ARBA" id="ARBA00022989"/>
    </source>
</evidence>
<keyword evidence="3" id="KW-0433">Leucine-rich repeat</keyword>
<dbReference type="FunFam" id="3.80.10.10:FF:000111">
    <property type="entry name" value="LRR receptor-like serine/threonine-protein kinase ERECTA"/>
    <property type="match status" value="1"/>
</dbReference>
<evidence type="ECO:0000256" key="1">
    <source>
        <dbReference type="ARBA" id="ARBA00004479"/>
    </source>
</evidence>
<protein>
    <submittedName>
        <fullName evidence="11">Uncharacterized protein</fullName>
    </submittedName>
</protein>
<reference evidence="11" key="1">
    <citation type="journal article" date="2023" name="Plant J.">
        <title>Genome sequences and population genomics provide insights into the demographic history, inbreeding, and mutation load of two 'living fossil' tree species of Dipteronia.</title>
        <authorList>
            <person name="Feng Y."/>
            <person name="Comes H.P."/>
            <person name="Chen J."/>
            <person name="Zhu S."/>
            <person name="Lu R."/>
            <person name="Zhang X."/>
            <person name="Li P."/>
            <person name="Qiu J."/>
            <person name="Olsen K.M."/>
            <person name="Qiu Y."/>
        </authorList>
    </citation>
    <scope>NUCLEOTIDE SEQUENCE</scope>
    <source>
        <strain evidence="11">KIB01</strain>
    </source>
</reference>
<keyword evidence="7" id="KW-1133">Transmembrane helix</keyword>
<keyword evidence="4" id="KW-0812">Transmembrane</keyword>
<evidence type="ECO:0000256" key="8">
    <source>
        <dbReference type="ARBA" id="ARBA00023136"/>
    </source>
</evidence>
<comment type="similarity">
    <text evidence="2">Belongs to the RLP family.</text>
</comment>
<evidence type="ECO:0000256" key="6">
    <source>
        <dbReference type="ARBA" id="ARBA00022737"/>
    </source>
</evidence>
<evidence type="ECO:0000256" key="4">
    <source>
        <dbReference type="ARBA" id="ARBA00022692"/>
    </source>
</evidence>
<evidence type="ECO:0000256" key="3">
    <source>
        <dbReference type="ARBA" id="ARBA00022614"/>
    </source>
</evidence>
<dbReference type="SUPFAM" id="SSF52058">
    <property type="entry name" value="L domain-like"/>
    <property type="match status" value="1"/>
</dbReference>
<dbReference type="EMBL" id="JANJYI010000003">
    <property type="protein sequence ID" value="KAK2657507.1"/>
    <property type="molecule type" value="Genomic_DNA"/>
</dbReference>
<evidence type="ECO:0000313" key="12">
    <source>
        <dbReference type="Proteomes" id="UP001280121"/>
    </source>
</evidence>
<dbReference type="Gene3D" id="3.80.10.10">
    <property type="entry name" value="Ribonuclease Inhibitor"/>
    <property type="match status" value="1"/>
</dbReference>
<organism evidence="11 12">
    <name type="scientific">Dipteronia dyeriana</name>
    <dbReference type="NCBI Taxonomy" id="168575"/>
    <lineage>
        <taxon>Eukaryota</taxon>
        <taxon>Viridiplantae</taxon>
        <taxon>Streptophyta</taxon>
        <taxon>Embryophyta</taxon>
        <taxon>Tracheophyta</taxon>
        <taxon>Spermatophyta</taxon>
        <taxon>Magnoliopsida</taxon>
        <taxon>eudicotyledons</taxon>
        <taxon>Gunneridae</taxon>
        <taxon>Pentapetalae</taxon>
        <taxon>rosids</taxon>
        <taxon>malvids</taxon>
        <taxon>Sapindales</taxon>
        <taxon>Sapindaceae</taxon>
        <taxon>Hippocastanoideae</taxon>
        <taxon>Acereae</taxon>
        <taxon>Dipteronia</taxon>
    </lineage>
</organism>
<sequence length="254" mass="28299">MDLNLSYNSLSGPIPSALGHLSSLKLDSNGLNGSIPHEITGFTQLHRLSLSSNLLVGQLPITIGGLFNLESLDLSNNNFSGLIPSGIQNCSRLYELNLSHNSLSGSIPQGIGDFPYPQWLDLSFNNLEGEIPISLQKKSLPEQFRGNKGLCGSLSGFPSCTSSNSSHALSYLLIKHRYPLPLLLFQFVFENCFYTKLILTINYTKLMRLFLIDSNGKLVDDIVDQFWVYSSYVMKNFDMRFFSGETEGNMFCIF</sequence>
<dbReference type="InterPro" id="IPR051716">
    <property type="entry name" value="Plant_RL_S/T_kinase"/>
</dbReference>
<evidence type="ECO:0000313" key="11">
    <source>
        <dbReference type="EMBL" id="KAK2657507.1"/>
    </source>
</evidence>
<dbReference type="Proteomes" id="UP001280121">
    <property type="component" value="Unassembled WGS sequence"/>
</dbReference>
<dbReference type="InterPro" id="IPR032675">
    <property type="entry name" value="LRR_dom_sf"/>
</dbReference>
<dbReference type="PANTHER" id="PTHR48053:SF126">
    <property type="entry name" value="MDIS1-INTERACTING RECEPTOR LIKE KINASE 2-LIKE ISOFORM X1"/>
    <property type="match status" value="1"/>
</dbReference>
<gene>
    <name evidence="11" type="ORF">Ddye_010559</name>
</gene>
<dbReference type="GO" id="GO:0016020">
    <property type="term" value="C:membrane"/>
    <property type="evidence" value="ECO:0007669"/>
    <property type="project" value="UniProtKB-SubCell"/>
</dbReference>
<dbReference type="Pfam" id="PF13855">
    <property type="entry name" value="LRR_8"/>
    <property type="match status" value="1"/>
</dbReference>
<keyword evidence="5" id="KW-0732">Signal</keyword>
<evidence type="ECO:0000256" key="5">
    <source>
        <dbReference type="ARBA" id="ARBA00022729"/>
    </source>
</evidence>